<sequence>MVVVVVMVMEAEEVEVNLIGSKDSGCSNHMTRMKSMFKELDETQKMQVKLRNGKEIQVEGKDTMAIETSHGEISIKQSGQTLINVNMTQNKMFPLEVSNVGIFFLLLVEKMT</sequence>
<comment type="caution">
    <text evidence="1">The sequence shown here is derived from an EMBL/GenBank/DDBJ whole genome shotgun (WGS) entry which is preliminary data.</text>
</comment>
<name>A0ACC0ZXS6_9ROSI</name>
<keyword evidence="2" id="KW-1185">Reference proteome</keyword>
<dbReference type="EMBL" id="CM047910">
    <property type="protein sequence ID" value="KAJ0076443.1"/>
    <property type="molecule type" value="Genomic_DNA"/>
</dbReference>
<accession>A0ACC0ZXS6</accession>
<evidence type="ECO:0000313" key="2">
    <source>
        <dbReference type="Proteomes" id="UP001164250"/>
    </source>
</evidence>
<proteinExistence type="predicted"/>
<dbReference type="Proteomes" id="UP001164250">
    <property type="component" value="Chromosome 15"/>
</dbReference>
<organism evidence="1 2">
    <name type="scientific">Pistacia atlantica</name>
    <dbReference type="NCBI Taxonomy" id="434234"/>
    <lineage>
        <taxon>Eukaryota</taxon>
        <taxon>Viridiplantae</taxon>
        <taxon>Streptophyta</taxon>
        <taxon>Embryophyta</taxon>
        <taxon>Tracheophyta</taxon>
        <taxon>Spermatophyta</taxon>
        <taxon>Magnoliopsida</taxon>
        <taxon>eudicotyledons</taxon>
        <taxon>Gunneridae</taxon>
        <taxon>Pentapetalae</taxon>
        <taxon>rosids</taxon>
        <taxon>malvids</taxon>
        <taxon>Sapindales</taxon>
        <taxon>Anacardiaceae</taxon>
        <taxon>Pistacia</taxon>
    </lineage>
</organism>
<evidence type="ECO:0000313" key="1">
    <source>
        <dbReference type="EMBL" id="KAJ0076443.1"/>
    </source>
</evidence>
<reference evidence="2" key="1">
    <citation type="journal article" date="2023" name="G3 (Bethesda)">
        <title>Genome assembly and association tests identify interacting loci associated with vigor, precocity, and sex in interspecific pistachio rootstocks.</title>
        <authorList>
            <person name="Palmer W."/>
            <person name="Jacygrad E."/>
            <person name="Sagayaradj S."/>
            <person name="Cavanaugh K."/>
            <person name="Han R."/>
            <person name="Bertier L."/>
            <person name="Beede B."/>
            <person name="Kafkas S."/>
            <person name="Golino D."/>
            <person name="Preece J."/>
            <person name="Michelmore R."/>
        </authorList>
    </citation>
    <scope>NUCLEOTIDE SEQUENCE [LARGE SCALE GENOMIC DNA]</scope>
</reference>
<protein>
    <submittedName>
        <fullName evidence="1">Uncharacterized protein</fullName>
    </submittedName>
</protein>
<gene>
    <name evidence="1" type="ORF">Patl1_34712</name>
</gene>